<reference evidence="1" key="1">
    <citation type="submission" date="2020-04" db="EMBL/GenBank/DDBJ databases">
        <authorList>
            <person name="Zhang T."/>
        </authorList>
    </citation>
    <scope>NUCLEOTIDE SEQUENCE</scope>
    <source>
        <strain evidence="1">HKST-UBA10</strain>
    </source>
</reference>
<proteinExistence type="predicted"/>
<organism evidence="1 2">
    <name type="scientific">Candidatus Dojkabacteria bacterium</name>
    <dbReference type="NCBI Taxonomy" id="2099670"/>
    <lineage>
        <taxon>Bacteria</taxon>
        <taxon>Candidatus Dojkabacteria</taxon>
    </lineage>
</organism>
<name>A0A955L3G2_9BACT</name>
<dbReference type="Proteomes" id="UP000782843">
    <property type="component" value="Unassembled WGS sequence"/>
</dbReference>
<comment type="caution">
    <text evidence="1">The sequence shown here is derived from an EMBL/GenBank/DDBJ whole genome shotgun (WGS) entry which is preliminary data.</text>
</comment>
<evidence type="ECO:0000313" key="1">
    <source>
        <dbReference type="EMBL" id="MCA9382176.1"/>
    </source>
</evidence>
<gene>
    <name evidence="1" type="ORF">KC660_02085</name>
</gene>
<protein>
    <submittedName>
        <fullName evidence="1">Uncharacterized protein</fullName>
    </submittedName>
</protein>
<accession>A0A955L3G2</accession>
<reference evidence="1" key="2">
    <citation type="journal article" date="2021" name="Microbiome">
        <title>Successional dynamics and alternative stable states in a saline activated sludge microbial community over 9 years.</title>
        <authorList>
            <person name="Wang Y."/>
            <person name="Ye J."/>
            <person name="Ju F."/>
            <person name="Liu L."/>
            <person name="Boyd J.A."/>
            <person name="Deng Y."/>
            <person name="Parks D.H."/>
            <person name="Jiang X."/>
            <person name="Yin X."/>
            <person name="Woodcroft B.J."/>
            <person name="Tyson G.W."/>
            <person name="Hugenholtz P."/>
            <person name="Polz M.F."/>
            <person name="Zhang T."/>
        </authorList>
    </citation>
    <scope>NUCLEOTIDE SEQUENCE</scope>
    <source>
        <strain evidence="1">HKST-UBA10</strain>
    </source>
</reference>
<sequence length="85" mass="8952">MSVQLLDRKNGGNVPGIHLTVRNIGGHDTTTYLVEAVLPFNDSDPVANTLLGFGGQLIPLGEQTQIYVVPIAAVRVDAFGLVPLG</sequence>
<evidence type="ECO:0000313" key="2">
    <source>
        <dbReference type="Proteomes" id="UP000782843"/>
    </source>
</evidence>
<dbReference type="EMBL" id="JAGQLG010000076">
    <property type="protein sequence ID" value="MCA9382176.1"/>
    <property type="molecule type" value="Genomic_DNA"/>
</dbReference>
<dbReference type="AlphaFoldDB" id="A0A955L3G2"/>